<reference evidence="2" key="1">
    <citation type="journal article" date="2019" name="Int. J. Syst. Evol. Microbiol.">
        <title>The Global Catalogue of Microorganisms (GCM) 10K type strain sequencing project: providing services to taxonomists for standard genome sequencing and annotation.</title>
        <authorList>
            <consortium name="The Broad Institute Genomics Platform"/>
            <consortium name="The Broad Institute Genome Sequencing Center for Infectious Disease"/>
            <person name="Wu L."/>
            <person name="Ma J."/>
        </authorList>
    </citation>
    <scope>NUCLEOTIDE SEQUENCE [LARGE SCALE GENOMIC DNA]</scope>
    <source>
        <strain evidence="2">CGMCC 4.7405</strain>
    </source>
</reference>
<proteinExistence type="predicted"/>
<gene>
    <name evidence="1" type="ORF">ACFOWZ_37525</name>
</gene>
<dbReference type="Proteomes" id="UP001595690">
    <property type="component" value="Unassembled WGS sequence"/>
</dbReference>
<dbReference type="EMBL" id="JBHRZI010000035">
    <property type="protein sequence ID" value="MFC3897211.1"/>
    <property type="molecule type" value="Genomic_DNA"/>
</dbReference>
<accession>A0ABV8C5H1</accession>
<sequence length="51" mass="5619">MRQGLVRYWSAELRTSNGTFPGPGYYNACATNNGTANTTVTLQIRTDSESF</sequence>
<name>A0ABV8C5H1_9PSEU</name>
<protein>
    <submittedName>
        <fullName evidence="1">Uncharacterized protein</fullName>
    </submittedName>
</protein>
<evidence type="ECO:0000313" key="2">
    <source>
        <dbReference type="Proteomes" id="UP001595690"/>
    </source>
</evidence>
<keyword evidence="2" id="KW-1185">Reference proteome</keyword>
<evidence type="ECO:0000313" key="1">
    <source>
        <dbReference type="EMBL" id="MFC3897211.1"/>
    </source>
</evidence>
<dbReference type="RefSeq" id="WP_382378703.1">
    <property type="nucleotide sequence ID" value="NZ_JBHRZI010000035.1"/>
</dbReference>
<organism evidence="1 2">
    <name type="scientific">Lentzea rhizosphaerae</name>
    <dbReference type="NCBI Taxonomy" id="2041025"/>
    <lineage>
        <taxon>Bacteria</taxon>
        <taxon>Bacillati</taxon>
        <taxon>Actinomycetota</taxon>
        <taxon>Actinomycetes</taxon>
        <taxon>Pseudonocardiales</taxon>
        <taxon>Pseudonocardiaceae</taxon>
        <taxon>Lentzea</taxon>
    </lineage>
</organism>
<comment type="caution">
    <text evidence="1">The sequence shown here is derived from an EMBL/GenBank/DDBJ whole genome shotgun (WGS) entry which is preliminary data.</text>
</comment>